<dbReference type="AlphaFoldDB" id="F2NMW0"/>
<keyword evidence="1 6" id="KW-0813">Transport</keyword>
<dbReference type="PANTHER" id="PTHR38344:SF1">
    <property type="entry name" value="INORGANIC CARBON TRANSPORTER SUBUNIT DABA-RELATED"/>
    <property type="match status" value="1"/>
</dbReference>
<dbReference type="STRING" id="869210.Marky_1969"/>
<dbReference type="GO" id="GO:0005886">
    <property type="term" value="C:plasma membrane"/>
    <property type="evidence" value="ECO:0007669"/>
    <property type="project" value="UniProtKB-SubCell"/>
</dbReference>
<evidence type="ECO:0000313" key="7">
    <source>
        <dbReference type="EMBL" id="AEB12699.1"/>
    </source>
</evidence>
<evidence type="ECO:0000313" key="8">
    <source>
        <dbReference type="Proteomes" id="UP000007030"/>
    </source>
</evidence>
<comment type="cofactor">
    <cofactor evidence="6">
        <name>Zn(2+)</name>
        <dbReference type="ChEBI" id="CHEBI:29105"/>
    </cofactor>
</comment>
<keyword evidence="3 6" id="KW-0479">Metal-binding</keyword>
<dbReference type="GO" id="GO:0008270">
    <property type="term" value="F:zinc ion binding"/>
    <property type="evidence" value="ECO:0007669"/>
    <property type="project" value="UniProtKB-UniRule"/>
</dbReference>
<dbReference type="HAMAP" id="MF_01871">
    <property type="entry name" value="DabA"/>
    <property type="match status" value="1"/>
</dbReference>
<sequence>MQLGRKLWIRSLVHVAAEAVPFFWPMRIFVHHNPLHELEELPFEEAVKVGERLFGGKGYLRRAQALKLLRNGPLKERHLKTKVRALAQRIHPRPAGIDVEALLYTLLTSERRPWQNRVRPDLPPEAVRTLAQALQEDPKAACDAFLRSIGEDLTLYEAIDQVTGAALGELIDDLVVKGVMDFLDEGQAAISMPHREQGLFQAWKALARHNLRFRLKIGPHFRALVQRFSSPEEAIEYVLTTLKIPEALWENYIRRELTRLKGIVGFIRWRQANRDYYWQRRFPADIVDYTAIRLLISLAVLQSRTRRLPFRTDYAAFTAFVRHAPEQTYLRREYFTGRAALPYAETLPPHFNRPHPFVQTYTQQKAAWEAKVFLTFLADWLEAAHLSLNALSPETILDLHALYTRVTEEEGKVWLEALEDSLLEDLLSQIRLEARPEPASPKAQVLFCIDVRSERYRRNLERLGRYETFGVAGFFGVPMAFVELHKGHEEFLCPALIRPRNVVLDMPQRREPRRENLFKRVLHDLKENILTPFITVEALGFLFGLDFVGKTFLPVGYTRAREAFLDARVHTKPLLDRLAPEEIEEVTRTLYGEVVRTALEKELGLRNVSSAQLHALFEDAVANRERSDVLSALGVPEAAHPALLRTLRETYRVERGYVELVKEKLRGIGFSREEQAALVANTLRSIGLTQGFAPLVLVLGHGSRSENNPYESALDCGACGGAAGTHNARVFCFMANHPKVRELLKQKHGISIPETTHFVPGLHNTTTDAVQLYDLEYLPSKLLPVLEGVRADLEAATLHTAQERALELGVKPEYAEVLEHAYDWSQVRPEWGLSGNYAFVIGRREVTRALDLKGKVFLHSYDYRVDPKGRLLENILSGPLIVGHWINMEHYFSTTDNEAYGSGSKVYHNVAGRIGVMTGNVSDLRTGLPAQTVLKQGEPFHLPVRLIVLLEAPFAFARTAIERVHKVRELMHKGWLNMVVLDPEERVVRRFMQGAWRVFGSVEEVQR</sequence>
<accession>F2NMW0</accession>
<dbReference type="PANTHER" id="PTHR38344">
    <property type="entry name" value="UPF0753 PROTEIN AQ_863"/>
    <property type="match status" value="1"/>
</dbReference>
<dbReference type="HOGENOM" id="CLU_009885_0_0_0"/>
<evidence type="ECO:0000256" key="6">
    <source>
        <dbReference type="HAMAP-Rule" id="MF_01871"/>
    </source>
</evidence>
<evidence type="ECO:0000256" key="2">
    <source>
        <dbReference type="ARBA" id="ARBA00022475"/>
    </source>
</evidence>
<evidence type="ECO:0000256" key="3">
    <source>
        <dbReference type="ARBA" id="ARBA00022723"/>
    </source>
</evidence>
<keyword evidence="8" id="KW-1185">Reference proteome</keyword>
<dbReference type="OrthoDB" id="9805101at2"/>
<evidence type="ECO:0000256" key="4">
    <source>
        <dbReference type="ARBA" id="ARBA00022833"/>
    </source>
</evidence>
<organism evidence="7 8">
    <name type="scientific">Marinithermus hydrothermalis (strain DSM 14884 / JCM 11576 / T1)</name>
    <dbReference type="NCBI Taxonomy" id="869210"/>
    <lineage>
        <taxon>Bacteria</taxon>
        <taxon>Thermotogati</taxon>
        <taxon>Deinococcota</taxon>
        <taxon>Deinococci</taxon>
        <taxon>Thermales</taxon>
        <taxon>Thermaceae</taxon>
        <taxon>Marinithermus</taxon>
    </lineage>
</organism>
<evidence type="ECO:0000256" key="1">
    <source>
        <dbReference type="ARBA" id="ARBA00022448"/>
    </source>
</evidence>
<dbReference type="InterPro" id="IPR018752">
    <property type="entry name" value="DabA"/>
</dbReference>
<protein>
    <recommendedName>
        <fullName evidence="6">Probable inorganic carbon transporter subunit DabA</fullName>
    </recommendedName>
</protein>
<comment type="subcellular location">
    <subcellularLocation>
        <location evidence="6">Cell inner membrane</location>
        <topology evidence="6">Peripheral membrane protein</topology>
    </subcellularLocation>
</comment>
<comment type="function">
    <text evidence="6">Part of an energy-coupled inorganic carbon pump.</text>
</comment>
<reference evidence="7 8" key="1">
    <citation type="journal article" date="2012" name="Stand. Genomic Sci.">
        <title>Complete genome sequence of the aerobic, heterotroph Marinithermus hydrothermalis type strain (T1(T)) from a deep-sea hydrothermal vent chimney.</title>
        <authorList>
            <person name="Copeland A."/>
            <person name="Gu W."/>
            <person name="Yasawong M."/>
            <person name="Lapidus A."/>
            <person name="Lucas S."/>
            <person name="Deshpande S."/>
            <person name="Pagani I."/>
            <person name="Tapia R."/>
            <person name="Cheng J.F."/>
            <person name="Goodwin L.A."/>
            <person name="Pitluck S."/>
            <person name="Liolios K."/>
            <person name="Ivanova N."/>
            <person name="Mavromatis K."/>
            <person name="Mikhailova N."/>
            <person name="Pati A."/>
            <person name="Chen A."/>
            <person name="Palaniappan K."/>
            <person name="Land M."/>
            <person name="Pan C."/>
            <person name="Brambilla E.M."/>
            <person name="Rohde M."/>
            <person name="Tindall B.J."/>
            <person name="Sikorski J."/>
            <person name="Goker M."/>
            <person name="Detter J.C."/>
            <person name="Bristow J."/>
            <person name="Eisen J.A."/>
            <person name="Markowitz V."/>
            <person name="Hugenholtz P."/>
            <person name="Kyrpides N.C."/>
            <person name="Klenk H.P."/>
            <person name="Woyke T."/>
        </authorList>
    </citation>
    <scope>NUCLEOTIDE SEQUENCE [LARGE SCALE GENOMIC DNA]</scope>
    <source>
        <strain evidence="8">DSM 14884 / JCM 11576 / T1</strain>
    </source>
</reference>
<feature type="binding site" evidence="6">
    <location>
        <position position="701"/>
    </location>
    <ligand>
        <name>Zn(2+)</name>
        <dbReference type="ChEBI" id="CHEBI:29105"/>
    </ligand>
</feature>
<name>F2NMW0_MARHT</name>
<dbReference type="RefSeq" id="WP_013704744.1">
    <property type="nucleotide sequence ID" value="NC_015387.1"/>
</dbReference>
<dbReference type="Pfam" id="PF10070">
    <property type="entry name" value="DabA"/>
    <property type="match status" value="1"/>
</dbReference>
<evidence type="ECO:0000256" key="5">
    <source>
        <dbReference type="ARBA" id="ARBA00023136"/>
    </source>
</evidence>
<dbReference type="eggNOG" id="COG3002">
    <property type="taxonomic scope" value="Bacteria"/>
</dbReference>
<feature type="binding site" evidence="6">
    <location>
        <position position="716"/>
    </location>
    <ligand>
        <name>Zn(2+)</name>
        <dbReference type="ChEBI" id="CHEBI:29105"/>
    </ligand>
</feature>
<keyword evidence="6" id="KW-0997">Cell inner membrane</keyword>
<dbReference type="KEGG" id="mhd:Marky_1969"/>
<feature type="binding site" evidence="6">
    <location>
        <position position="450"/>
    </location>
    <ligand>
        <name>Zn(2+)</name>
        <dbReference type="ChEBI" id="CHEBI:29105"/>
    </ligand>
</feature>
<feature type="binding site" evidence="6">
    <location>
        <position position="448"/>
    </location>
    <ligand>
        <name>Zn(2+)</name>
        <dbReference type="ChEBI" id="CHEBI:29105"/>
    </ligand>
</feature>
<comment type="similarity">
    <text evidence="6">Belongs to the inorganic carbon transporter (TC 9.A.2) DabA family.</text>
</comment>
<keyword evidence="2 6" id="KW-1003">Cell membrane</keyword>
<dbReference type="EMBL" id="CP002630">
    <property type="protein sequence ID" value="AEB12699.1"/>
    <property type="molecule type" value="Genomic_DNA"/>
</dbReference>
<gene>
    <name evidence="6" type="primary">dabA</name>
    <name evidence="7" type="ordered locus">Marky_1969</name>
</gene>
<comment type="subunit">
    <text evidence="6">Forms a complex with DabB.</text>
</comment>
<keyword evidence="4 6" id="KW-0862">Zinc</keyword>
<proteinExistence type="inferred from homology"/>
<keyword evidence="5 6" id="KW-0472">Membrane</keyword>
<dbReference type="Proteomes" id="UP000007030">
    <property type="component" value="Chromosome"/>
</dbReference>